<protein>
    <submittedName>
        <fullName evidence="1">Uncharacterized protein</fullName>
    </submittedName>
</protein>
<proteinExistence type="predicted"/>
<dbReference type="AlphaFoldDB" id="A0A6M3JJC4"/>
<reference evidence="1" key="1">
    <citation type="submission" date="2020-03" db="EMBL/GenBank/DDBJ databases">
        <title>The deep terrestrial virosphere.</title>
        <authorList>
            <person name="Holmfeldt K."/>
            <person name="Nilsson E."/>
            <person name="Simone D."/>
            <person name="Lopez-Fernandez M."/>
            <person name="Wu X."/>
            <person name="de Brujin I."/>
            <person name="Lundin D."/>
            <person name="Andersson A."/>
            <person name="Bertilsson S."/>
            <person name="Dopson M."/>
        </authorList>
    </citation>
    <scope>NUCLEOTIDE SEQUENCE</scope>
    <source>
        <strain evidence="1">MM415A04150</strain>
        <strain evidence="2">MM415B05210</strain>
    </source>
</reference>
<sequence length="139" mass="16344">MTWKELKATKVGTILHDKDEEGLRFIIMRGPASLCAYIGLPLNHPLADQNYNDLPIQAHGGLTFGRVGEDEWPKGYFWFGWDYAHGRDYSFGDDNFLPFQGHHRRWLVDDVIRDSQNTIYNFQQLMRLVERLTKWSQKD</sequence>
<evidence type="ECO:0000313" key="1">
    <source>
        <dbReference type="EMBL" id="QJA69936.1"/>
    </source>
</evidence>
<gene>
    <name evidence="1" type="ORF">MM415A04150_0007</name>
    <name evidence="2" type="ORF">MM415B05210_0003</name>
</gene>
<evidence type="ECO:0000313" key="2">
    <source>
        <dbReference type="EMBL" id="QJA95729.1"/>
    </source>
</evidence>
<organism evidence="1">
    <name type="scientific">viral metagenome</name>
    <dbReference type="NCBI Taxonomy" id="1070528"/>
    <lineage>
        <taxon>unclassified sequences</taxon>
        <taxon>metagenomes</taxon>
        <taxon>organismal metagenomes</taxon>
    </lineage>
</organism>
<name>A0A6M3JJC4_9ZZZZ</name>
<accession>A0A6M3JJC4</accession>
<dbReference type="EMBL" id="MT143339">
    <property type="protein sequence ID" value="QJA95729.1"/>
    <property type="molecule type" value="Genomic_DNA"/>
</dbReference>
<dbReference type="EMBL" id="MT141749">
    <property type="protein sequence ID" value="QJA69936.1"/>
    <property type="molecule type" value="Genomic_DNA"/>
</dbReference>